<evidence type="ECO:0000313" key="7">
    <source>
        <dbReference type="EMBL" id="KAK0579260.1"/>
    </source>
</evidence>
<comment type="caution">
    <text evidence="7">The sequence shown here is derived from an EMBL/GenBank/DDBJ whole genome shotgun (WGS) entry which is preliminary data.</text>
</comment>
<evidence type="ECO:0000256" key="4">
    <source>
        <dbReference type="ARBA" id="ARBA00023004"/>
    </source>
</evidence>
<reference evidence="7" key="1">
    <citation type="journal article" date="2022" name="Plant J.">
        <title>Strategies of tolerance reflected in two North American maple genomes.</title>
        <authorList>
            <person name="McEvoy S.L."/>
            <person name="Sezen U.U."/>
            <person name="Trouern-Trend A."/>
            <person name="McMahon S.M."/>
            <person name="Schaberg P.G."/>
            <person name="Yang J."/>
            <person name="Wegrzyn J.L."/>
            <person name="Swenson N.G."/>
        </authorList>
    </citation>
    <scope>NUCLEOTIDE SEQUENCE</scope>
    <source>
        <strain evidence="7">NS2018</strain>
    </source>
</reference>
<dbReference type="Pfam" id="PF14226">
    <property type="entry name" value="DIOX_N"/>
    <property type="match status" value="2"/>
</dbReference>
<organism evidence="7 8">
    <name type="scientific">Acer saccharum</name>
    <name type="common">Sugar maple</name>
    <dbReference type="NCBI Taxonomy" id="4024"/>
    <lineage>
        <taxon>Eukaryota</taxon>
        <taxon>Viridiplantae</taxon>
        <taxon>Streptophyta</taxon>
        <taxon>Embryophyta</taxon>
        <taxon>Tracheophyta</taxon>
        <taxon>Spermatophyta</taxon>
        <taxon>Magnoliopsida</taxon>
        <taxon>eudicotyledons</taxon>
        <taxon>Gunneridae</taxon>
        <taxon>Pentapetalae</taxon>
        <taxon>rosids</taxon>
        <taxon>malvids</taxon>
        <taxon>Sapindales</taxon>
        <taxon>Sapindaceae</taxon>
        <taxon>Hippocastanoideae</taxon>
        <taxon>Acereae</taxon>
        <taxon>Acer</taxon>
    </lineage>
</organism>
<keyword evidence="3 5" id="KW-0560">Oxidoreductase</keyword>
<evidence type="ECO:0000256" key="2">
    <source>
        <dbReference type="ARBA" id="ARBA00022723"/>
    </source>
</evidence>
<dbReference type="SUPFAM" id="SSF51197">
    <property type="entry name" value="Clavaminate synthase-like"/>
    <property type="match status" value="2"/>
</dbReference>
<dbReference type="FunFam" id="2.60.120.330:FF:000001">
    <property type="entry name" value="Protein SRG1"/>
    <property type="match status" value="1"/>
</dbReference>
<sequence>MPISLGRTLAVPFVQELAKKGLTSVPPRYVHHDQDPPIISLDSCSPQVPVIDMQRLLSEDFMDSELQKLDQACREWGFFQELVKKPLTSLPPRYVHHDQDPPIISLDSSSPQVPVIDMQRLLSEDFMDSELQKLDQACREWGFFQLINHEVSSSLVEKVKLETEKFFKLPMEEKIKYGQPEGDVFHVEGYGNVFVGSEDTKLHWRDSLYFTISPPHLRKPHLFLNLPPSFRETMEAYSADLKNIMAEILRQIRKKLRMDETEMTVLLEGKQAMGFNYYPPCPQPEQVIGLPPHSDFGGITFLLNVNGVQGLQIKKDGLWIPVQSLPNAFIINIGDSLEILTNGAYRSIEHRATINSLKERISIATFCNPKTDGEIAPAPSLVTPETPAMFKRIGVVDYTKGRFKSKIGGKEYLDSMRIQNEQVKSN</sequence>
<protein>
    <recommendedName>
        <fullName evidence="6">Fe2OG dioxygenase domain-containing protein</fullName>
    </recommendedName>
</protein>
<feature type="domain" description="Fe2OG dioxygenase" evidence="6">
    <location>
        <begin position="269"/>
        <end position="369"/>
    </location>
</feature>
<name>A0AA39RSJ2_ACESA</name>
<gene>
    <name evidence="7" type="ORF">LWI29_023539</name>
</gene>
<dbReference type="InterPro" id="IPR026992">
    <property type="entry name" value="DIOX_N"/>
</dbReference>
<accession>A0AA39RSJ2</accession>
<dbReference type="PROSITE" id="PS51471">
    <property type="entry name" value="FE2OG_OXY"/>
    <property type="match status" value="1"/>
</dbReference>
<evidence type="ECO:0000256" key="1">
    <source>
        <dbReference type="ARBA" id="ARBA00008056"/>
    </source>
</evidence>
<dbReference type="InterPro" id="IPR027443">
    <property type="entry name" value="IPNS-like_sf"/>
</dbReference>
<dbReference type="GO" id="GO:0016491">
    <property type="term" value="F:oxidoreductase activity"/>
    <property type="evidence" value="ECO:0007669"/>
    <property type="project" value="UniProtKB-KW"/>
</dbReference>
<dbReference type="Pfam" id="PF03171">
    <property type="entry name" value="2OG-FeII_Oxy"/>
    <property type="match status" value="1"/>
</dbReference>
<dbReference type="InterPro" id="IPR050295">
    <property type="entry name" value="Plant_2OG-oxidoreductases"/>
</dbReference>
<dbReference type="AlphaFoldDB" id="A0AA39RSJ2"/>
<keyword evidence="4 5" id="KW-0408">Iron</keyword>
<keyword evidence="8" id="KW-1185">Reference proteome</keyword>
<evidence type="ECO:0000256" key="5">
    <source>
        <dbReference type="RuleBase" id="RU003682"/>
    </source>
</evidence>
<dbReference type="PANTHER" id="PTHR47991">
    <property type="entry name" value="OXOGLUTARATE/IRON-DEPENDENT DIOXYGENASE"/>
    <property type="match status" value="1"/>
</dbReference>
<dbReference type="Gene3D" id="2.60.120.330">
    <property type="entry name" value="B-lactam Antibiotic, Isopenicillin N Synthase, Chain"/>
    <property type="match status" value="2"/>
</dbReference>
<dbReference type="InterPro" id="IPR044861">
    <property type="entry name" value="IPNS-like_FE2OG_OXY"/>
</dbReference>
<reference evidence="7" key="2">
    <citation type="submission" date="2023-06" db="EMBL/GenBank/DDBJ databases">
        <authorList>
            <person name="Swenson N.G."/>
            <person name="Wegrzyn J.L."/>
            <person name="Mcevoy S.L."/>
        </authorList>
    </citation>
    <scope>NUCLEOTIDE SEQUENCE</scope>
    <source>
        <strain evidence="7">NS2018</strain>
        <tissue evidence="7">Leaf</tissue>
    </source>
</reference>
<comment type="similarity">
    <text evidence="1 5">Belongs to the iron/ascorbate-dependent oxidoreductase family.</text>
</comment>
<dbReference type="GO" id="GO:0046872">
    <property type="term" value="F:metal ion binding"/>
    <property type="evidence" value="ECO:0007669"/>
    <property type="project" value="UniProtKB-KW"/>
</dbReference>
<evidence type="ECO:0000256" key="3">
    <source>
        <dbReference type="ARBA" id="ARBA00023002"/>
    </source>
</evidence>
<evidence type="ECO:0000313" key="8">
    <source>
        <dbReference type="Proteomes" id="UP001168877"/>
    </source>
</evidence>
<dbReference type="InterPro" id="IPR005123">
    <property type="entry name" value="Oxoglu/Fe-dep_dioxygenase_dom"/>
</dbReference>
<dbReference type="Proteomes" id="UP001168877">
    <property type="component" value="Unassembled WGS sequence"/>
</dbReference>
<proteinExistence type="inferred from homology"/>
<dbReference type="EMBL" id="JAUESC010000385">
    <property type="protein sequence ID" value="KAK0579260.1"/>
    <property type="molecule type" value="Genomic_DNA"/>
</dbReference>
<keyword evidence="2 5" id="KW-0479">Metal-binding</keyword>
<evidence type="ECO:0000259" key="6">
    <source>
        <dbReference type="PROSITE" id="PS51471"/>
    </source>
</evidence>